<dbReference type="Proteomes" id="UP000520156">
    <property type="component" value="Unassembled WGS sequence"/>
</dbReference>
<evidence type="ECO:0000259" key="5">
    <source>
        <dbReference type="Pfam" id="PF01103"/>
    </source>
</evidence>
<evidence type="ECO:0000256" key="2">
    <source>
        <dbReference type="ARBA" id="ARBA00022452"/>
    </source>
</evidence>
<evidence type="ECO:0000256" key="3">
    <source>
        <dbReference type="ARBA" id="ARBA00023136"/>
    </source>
</evidence>
<name>A0A7X1KBD9_9SPHN</name>
<sequence>MPWLAAGLAAGCAAPALAQPATLEPATVDPATVQAAPVPPAVVLPAPVPPSDADLHDLIPDAALADPEAWAKSAPVPPGEPTLVLPATPAAGPVDPAAPLAELPGMTVPWPDTTADKPALASLPPDPEVTALAGQPADGQPQVLTAGDEVRVSDHLSLVFPARLQTFPERPAFLDRFAKLSALERYDSRDATFAQVSARARADRDLIAQLLRIYGYYDALVTQTVGKGGATATGPGGPEARADVAVRFDIEPGTRFRFGTIDLGQLDQAGPDAAALRRTFAIAPGDPLDNDRVVAQRGALDVALGEGGHTFAKVGDPALVVDHKRLEGDLTLPVEPGGIYAYGPVISQQPRFLSSGHLADIARFKPGQLYKRSQQEDLRRAILATGLVASVTVTPRETAPPPAPGQPGTVAMDVAMTPGPLRTIASSVGYETGNGFRLEGSWEHRNFFPPEGMLRLRGVAGTLEQLAGTTVRWNNWHGRDQVLTLDLYANTVQRDAYTARTIAFGASFEKLTTLLFQKPWIWAAGLEILATQERESAVGGQSVPRNTFFIAALPLRGALDYSDNLLDPTRGWRAGLRVSPEISKQQNGRSVEYARVQFDLSAYKSAGSRVVLAARARIGTIPGTDLANIAPSRRFYAGGGGSVRGYGFQEIGPRNNAGDPSGGRSLVELSAEARIATGLLDGAVELVPFVDAGTVAESITPTLSGLRYGAGLGLRYKTGFGPIRLDVGTPLNPRPGDSRVTVSVALGQAF</sequence>
<keyword evidence="2" id="KW-1134">Transmembrane beta strand</keyword>
<evidence type="ECO:0000313" key="7">
    <source>
        <dbReference type="Proteomes" id="UP000520156"/>
    </source>
</evidence>
<evidence type="ECO:0000313" key="6">
    <source>
        <dbReference type="EMBL" id="MBC2650962.1"/>
    </source>
</evidence>
<comment type="subcellular location">
    <subcellularLocation>
        <location evidence="1">Membrane</location>
    </subcellularLocation>
</comment>
<evidence type="ECO:0000256" key="1">
    <source>
        <dbReference type="ARBA" id="ARBA00004370"/>
    </source>
</evidence>
<evidence type="ECO:0000256" key="4">
    <source>
        <dbReference type="SAM" id="SignalP"/>
    </source>
</evidence>
<dbReference type="AlphaFoldDB" id="A0A7X1KBD9"/>
<dbReference type="InterPro" id="IPR039910">
    <property type="entry name" value="D15-like"/>
</dbReference>
<comment type="caution">
    <text evidence="6">The sequence shown here is derived from an EMBL/GenBank/DDBJ whole genome shotgun (WGS) entry which is preliminary data.</text>
</comment>
<proteinExistence type="predicted"/>
<accession>A0A7X1KBD9</accession>
<dbReference type="PANTHER" id="PTHR12815:SF42">
    <property type="entry name" value="BACTERIAL SURFACE ANTIGEN (D15) DOMAIN-CONTAINING PROTEIN"/>
    <property type="match status" value="1"/>
</dbReference>
<dbReference type="EMBL" id="JACLAU010000004">
    <property type="protein sequence ID" value="MBC2650962.1"/>
    <property type="molecule type" value="Genomic_DNA"/>
</dbReference>
<dbReference type="Gene3D" id="3.10.20.310">
    <property type="entry name" value="membrane protein fhac"/>
    <property type="match status" value="1"/>
</dbReference>
<dbReference type="PANTHER" id="PTHR12815">
    <property type="entry name" value="SORTING AND ASSEMBLY MACHINERY SAMM50 PROTEIN FAMILY MEMBER"/>
    <property type="match status" value="1"/>
</dbReference>
<keyword evidence="4" id="KW-0732">Signal</keyword>
<protein>
    <submittedName>
        <fullName evidence="6">BamA/TamA family outer membrane protein</fullName>
    </submittedName>
</protein>
<keyword evidence="2" id="KW-0812">Transmembrane</keyword>
<keyword evidence="3" id="KW-0472">Membrane</keyword>
<dbReference type="RefSeq" id="WP_185682390.1">
    <property type="nucleotide sequence ID" value="NZ_JACLAU010000004.1"/>
</dbReference>
<dbReference type="GO" id="GO:0019867">
    <property type="term" value="C:outer membrane"/>
    <property type="evidence" value="ECO:0007669"/>
    <property type="project" value="InterPro"/>
</dbReference>
<feature type="signal peptide" evidence="4">
    <location>
        <begin position="1"/>
        <end position="18"/>
    </location>
</feature>
<feature type="domain" description="Bacterial surface antigen (D15)" evidence="5">
    <location>
        <begin position="455"/>
        <end position="750"/>
    </location>
</feature>
<dbReference type="InterPro" id="IPR000184">
    <property type="entry name" value="Bac_surfAg_D15"/>
</dbReference>
<keyword evidence="7" id="KW-1185">Reference proteome</keyword>
<gene>
    <name evidence="6" type="ORF">H7F49_04535</name>
</gene>
<dbReference type="Gene3D" id="2.40.160.50">
    <property type="entry name" value="membrane protein fhac: a member of the omp85/tpsb transporter family"/>
    <property type="match status" value="1"/>
</dbReference>
<dbReference type="Pfam" id="PF01103">
    <property type="entry name" value="Omp85"/>
    <property type="match status" value="1"/>
</dbReference>
<feature type="chain" id="PRO_5031082650" evidence="4">
    <location>
        <begin position="19"/>
        <end position="750"/>
    </location>
</feature>
<reference evidence="6 7" key="1">
    <citation type="submission" date="2020-08" db="EMBL/GenBank/DDBJ databases">
        <title>The genome sequence of Novosphingobium flavum 4Y4.</title>
        <authorList>
            <person name="Liu Y."/>
        </authorList>
    </citation>
    <scope>NUCLEOTIDE SEQUENCE [LARGE SCALE GENOMIC DNA]</scope>
    <source>
        <strain evidence="6 7">4Y4</strain>
    </source>
</reference>
<organism evidence="6 7">
    <name type="scientific">Novosphingobium aerophilum</name>
    <dbReference type="NCBI Taxonomy" id="2839843"/>
    <lineage>
        <taxon>Bacteria</taxon>
        <taxon>Pseudomonadati</taxon>
        <taxon>Pseudomonadota</taxon>
        <taxon>Alphaproteobacteria</taxon>
        <taxon>Sphingomonadales</taxon>
        <taxon>Sphingomonadaceae</taxon>
        <taxon>Novosphingobium</taxon>
    </lineage>
</organism>